<dbReference type="PROSITE" id="PS51832">
    <property type="entry name" value="HD_GYP"/>
    <property type="match status" value="1"/>
</dbReference>
<dbReference type="AlphaFoldDB" id="A0A6V8LLH3"/>
<dbReference type="InterPro" id="IPR037522">
    <property type="entry name" value="HD_GYP_dom"/>
</dbReference>
<sequence>MTVHHPPQQTTAQAGKVSQRKEDYFPIHPRTILPGTAGPFDLYLKRGDWFVLYAKAGERFTVEPKLKELLEVTEFFIRVDQRFSYESYLAKNLGNMLLNENLPLEERSKLFYQISAGMLKQSFQSKLPRGLDEKTYAAMQTLVKRGIALLSKEESLRSLSEFLSHKYHTYSHSLNTMVLTIALLQSLPGMEQNVLFEAGLGAALHDIGKTQIPDEVINKHGPLNQAEWELMKTHPVRALGICAAMPISHVATNAILFHHERFDGGGYPGGIAGESIPIYARVLALCDVYDALTSERPYAKALTPYKALAIMQDDMVGAFDPALFKRLVYVLGNARIV</sequence>
<dbReference type="Pfam" id="PF13487">
    <property type="entry name" value="HD_5"/>
    <property type="match status" value="1"/>
</dbReference>
<keyword evidence="3" id="KW-1185">Reference proteome</keyword>
<dbReference type="SMART" id="SM00471">
    <property type="entry name" value="HDc"/>
    <property type="match status" value="1"/>
</dbReference>
<dbReference type="InterPro" id="IPR003607">
    <property type="entry name" value="HD/PDEase_dom"/>
</dbReference>
<dbReference type="EMBL" id="BLTE01000005">
    <property type="protein sequence ID" value="GFK93533.1"/>
    <property type="molecule type" value="Genomic_DNA"/>
</dbReference>
<reference evidence="2 3" key="1">
    <citation type="submission" date="2020-04" db="EMBL/GenBank/DDBJ databases">
        <authorList>
            <consortium name="Desulfovibrio sp. FSS-1 genome sequencing consortium"/>
            <person name="Shimoshige H."/>
            <person name="Kobayashi H."/>
            <person name="Maekawa T."/>
        </authorList>
    </citation>
    <scope>NUCLEOTIDE SEQUENCE [LARGE SCALE GENOMIC DNA]</scope>
    <source>
        <strain evidence="2 3">SIID29052-01</strain>
    </source>
</reference>
<organism evidence="2 3">
    <name type="scientific">Fundidesulfovibrio magnetotacticus</name>
    <dbReference type="NCBI Taxonomy" id="2730080"/>
    <lineage>
        <taxon>Bacteria</taxon>
        <taxon>Pseudomonadati</taxon>
        <taxon>Thermodesulfobacteriota</taxon>
        <taxon>Desulfovibrionia</taxon>
        <taxon>Desulfovibrionales</taxon>
        <taxon>Desulfovibrionaceae</taxon>
        <taxon>Fundidesulfovibrio</taxon>
    </lineage>
</organism>
<dbReference type="Proteomes" id="UP000494245">
    <property type="component" value="Unassembled WGS sequence"/>
</dbReference>
<reference evidence="2 3" key="2">
    <citation type="submission" date="2020-05" db="EMBL/GenBank/DDBJ databases">
        <title>Draft genome sequence of Desulfovibrio sp. strainFSS-1.</title>
        <authorList>
            <person name="Shimoshige H."/>
            <person name="Kobayashi H."/>
            <person name="Maekawa T."/>
        </authorList>
    </citation>
    <scope>NUCLEOTIDE SEQUENCE [LARGE SCALE GENOMIC DNA]</scope>
    <source>
        <strain evidence="2 3">SIID29052-01</strain>
    </source>
</reference>
<gene>
    <name evidence="2" type="primary">rpfG_4</name>
    <name evidence="2" type="ORF">NNJEOMEG_01367</name>
</gene>
<protein>
    <submittedName>
        <fullName evidence="2">Cyclic di-GMP phosphodiesterase response regulator RpfG</fullName>
        <ecNumber evidence="2">3.1.4.52</ecNumber>
    </submittedName>
</protein>
<dbReference type="Gene3D" id="1.10.3210.10">
    <property type="entry name" value="Hypothetical protein af1432"/>
    <property type="match status" value="1"/>
</dbReference>
<comment type="caution">
    <text evidence="2">The sequence shown here is derived from an EMBL/GenBank/DDBJ whole genome shotgun (WGS) entry which is preliminary data.</text>
</comment>
<proteinExistence type="predicted"/>
<dbReference type="GO" id="GO:0071111">
    <property type="term" value="F:cyclic-guanylate-specific phosphodiesterase activity"/>
    <property type="evidence" value="ECO:0007669"/>
    <property type="project" value="UniProtKB-EC"/>
</dbReference>
<dbReference type="CDD" id="cd00077">
    <property type="entry name" value="HDc"/>
    <property type="match status" value="1"/>
</dbReference>
<dbReference type="PANTHER" id="PTHR43155:SF2">
    <property type="entry name" value="CYCLIC DI-GMP PHOSPHODIESTERASE PA4108"/>
    <property type="match status" value="1"/>
</dbReference>
<dbReference type="PANTHER" id="PTHR43155">
    <property type="entry name" value="CYCLIC DI-GMP PHOSPHODIESTERASE PA4108-RELATED"/>
    <property type="match status" value="1"/>
</dbReference>
<dbReference type="EC" id="3.1.4.52" evidence="2"/>
<dbReference type="RefSeq" id="WP_173082654.1">
    <property type="nucleotide sequence ID" value="NZ_BLTE01000005.1"/>
</dbReference>
<feature type="domain" description="HD-GYP" evidence="1">
    <location>
        <begin position="148"/>
        <end position="337"/>
    </location>
</feature>
<accession>A0A6V8LLH3</accession>
<keyword evidence="2" id="KW-0378">Hydrolase</keyword>
<dbReference type="SUPFAM" id="SSF109604">
    <property type="entry name" value="HD-domain/PDEase-like"/>
    <property type="match status" value="1"/>
</dbReference>
<evidence type="ECO:0000313" key="2">
    <source>
        <dbReference type="EMBL" id="GFK93533.1"/>
    </source>
</evidence>
<evidence type="ECO:0000259" key="1">
    <source>
        <dbReference type="PROSITE" id="PS51832"/>
    </source>
</evidence>
<evidence type="ECO:0000313" key="3">
    <source>
        <dbReference type="Proteomes" id="UP000494245"/>
    </source>
</evidence>
<name>A0A6V8LLH3_9BACT</name>